<dbReference type="RefSeq" id="WP_132709421.1">
    <property type="nucleotide sequence ID" value="NZ_JACIGF010000013.1"/>
</dbReference>
<comment type="caution">
    <text evidence="1">The sequence shown here is derived from an EMBL/GenBank/DDBJ whole genome shotgun (WGS) entry which is preliminary data.</text>
</comment>
<evidence type="ECO:0000313" key="1">
    <source>
        <dbReference type="EMBL" id="TCP30791.1"/>
    </source>
</evidence>
<name>A0A4R2P9P2_RHOSA</name>
<dbReference type="InParanoid" id="A0A4R2P9P2"/>
<proteinExistence type="predicted"/>
<organism evidence="1 2">
    <name type="scientific">Rhodothalassium salexigens DSM 2132</name>
    <dbReference type="NCBI Taxonomy" id="1188247"/>
    <lineage>
        <taxon>Bacteria</taxon>
        <taxon>Pseudomonadati</taxon>
        <taxon>Pseudomonadota</taxon>
        <taxon>Alphaproteobacteria</taxon>
        <taxon>Rhodothalassiales</taxon>
        <taxon>Rhodothalassiaceae</taxon>
        <taxon>Rhodothalassium</taxon>
    </lineage>
</organism>
<protein>
    <submittedName>
        <fullName evidence="1">Uncharacterized protein</fullName>
    </submittedName>
</protein>
<dbReference type="OrthoDB" id="8480467at2"/>
<gene>
    <name evidence="1" type="ORF">EV659_11344</name>
</gene>
<dbReference type="Proteomes" id="UP000295399">
    <property type="component" value="Unassembled WGS sequence"/>
</dbReference>
<dbReference type="EMBL" id="SLXO01000013">
    <property type="protein sequence ID" value="TCP30791.1"/>
    <property type="molecule type" value="Genomic_DNA"/>
</dbReference>
<keyword evidence="2" id="KW-1185">Reference proteome</keyword>
<reference evidence="1 2" key="1">
    <citation type="submission" date="2019-03" db="EMBL/GenBank/DDBJ databases">
        <title>Genomic Encyclopedia of Type Strains, Phase IV (KMG-IV): sequencing the most valuable type-strain genomes for metagenomic binning, comparative biology and taxonomic classification.</title>
        <authorList>
            <person name="Goeker M."/>
        </authorList>
    </citation>
    <scope>NUCLEOTIDE SEQUENCE [LARGE SCALE GENOMIC DNA]</scope>
    <source>
        <strain evidence="1 2">DSM 2132</strain>
    </source>
</reference>
<sequence>MSRTLIKAYYALDDPMADLEVQPASLAWWRGLCRRCDRPTRRDLDFAELRGWHSRLMLCEVLADGSDMVTRIVGEEVKDLFTGQVEPKPHLRFDRGTRLGTIIDVSPERQRAHVRRIVDTPAIAVTQGWLELLNGRQVELFALDYPLFAAAGENRYVITFFEVQAGDVLDAMPHKGLRDMAHDNR</sequence>
<dbReference type="AlphaFoldDB" id="A0A4R2P9P2"/>
<accession>A0A4R2P9P2</accession>
<evidence type="ECO:0000313" key="2">
    <source>
        <dbReference type="Proteomes" id="UP000295399"/>
    </source>
</evidence>